<reference evidence="2 3" key="1">
    <citation type="journal article" date="2019" name="Int. J. Syst. Evol. Microbiol.">
        <title>The Global Catalogue of Microorganisms (GCM) 10K type strain sequencing project: providing services to taxonomists for standard genome sequencing and annotation.</title>
        <authorList>
            <consortium name="The Broad Institute Genomics Platform"/>
            <consortium name="The Broad Institute Genome Sequencing Center for Infectious Disease"/>
            <person name="Wu L."/>
            <person name="Ma J."/>
        </authorList>
    </citation>
    <scope>NUCLEOTIDE SEQUENCE [LARGE SCALE GENOMIC DNA]</scope>
    <source>
        <strain evidence="2 3">JCM 16083</strain>
    </source>
</reference>
<protein>
    <recommendedName>
        <fullName evidence="4">Lipoprotein</fullName>
    </recommendedName>
</protein>
<dbReference type="Proteomes" id="UP001501126">
    <property type="component" value="Unassembled WGS sequence"/>
</dbReference>
<gene>
    <name evidence="2" type="ORF">GCM10009118_08600</name>
</gene>
<sequence>MKKLIPVLILFFLFFSCEDKKRAVHNATSQDTTAPENQESGSTSTEDYDLNLWVSEIDAEIENEEKAAYSLQFSNEQEEVQAILYYVGETPSRLDEKFSDYVTKTYGKRSYYLMNEQLVVSKEVKEELLPDSTYQMRETITFYENGMAKKSQTKVAPYEEELIYSDYTEIPVTAHPFKNTLDVLNREGDYETYFLDLVETSTSTFILLSNRQSPKKTTALMLEYRDSFANELLQNKKKYIGKKVEVEFEIASNQGMTYQAYRGGKFSVE</sequence>
<feature type="region of interest" description="Disordered" evidence="1">
    <location>
        <begin position="25"/>
        <end position="45"/>
    </location>
</feature>
<dbReference type="PROSITE" id="PS51257">
    <property type="entry name" value="PROKAR_LIPOPROTEIN"/>
    <property type="match status" value="1"/>
</dbReference>
<name>A0ABN1MNJ7_9FLAO</name>
<dbReference type="RefSeq" id="WP_343785349.1">
    <property type="nucleotide sequence ID" value="NZ_BAAAFH010000003.1"/>
</dbReference>
<feature type="compositionally biased region" description="Polar residues" evidence="1">
    <location>
        <begin position="26"/>
        <end position="45"/>
    </location>
</feature>
<evidence type="ECO:0008006" key="4">
    <source>
        <dbReference type="Google" id="ProtNLM"/>
    </source>
</evidence>
<evidence type="ECO:0000256" key="1">
    <source>
        <dbReference type="SAM" id="MobiDB-lite"/>
    </source>
</evidence>
<accession>A0ABN1MNJ7</accession>
<evidence type="ECO:0000313" key="2">
    <source>
        <dbReference type="EMBL" id="GAA0874452.1"/>
    </source>
</evidence>
<comment type="caution">
    <text evidence="2">The sequence shown here is derived from an EMBL/GenBank/DDBJ whole genome shotgun (WGS) entry which is preliminary data.</text>
</comment>
<proteinExistence type="predicted"/>
<organism evidence="2 3">
    <name type="scientific">Wandonia haliotis</name>
    <dbReference type="NCBI Taxonomy" id="574963"/>
    <lineage>
        <taxon>Bacteria</taxon>
        <taxon>Pseudomonadati</taxon>
        <taxon>Bacteroidota</taxon>
        <taxon>Flavobacteriia</taxon>
        <taxon>Flavobacteriales</taxon>
        <taxon>Crocinitomicaceae</taxon>
        <taxon>Wandonia</taxon>
    </lineage>
</organism>
<keyword evidence="3" id="KW-1185">Reference proteome</keyword>
<evidence type="ECO:0000313" key="3">
    <source>
        <dbReference type="Proteomes" id="UP001501126"/>
    </source>
</evidence>
<dbReference type="EMBL" id="BAAAFH010000003">
    <property type="protein sequence ID" value="GAA0874452.1"/>
    <property type="molecule type" value="Genomic_DNA"/>
</dbReference>